<keyword evidence="2" id="KW-1185">Reference proteome</keyword>
<dbReference type="Proteomes" id="UP000612664">
    <property type="component" value="Segment"/>
</dbReference>
<sequence>MAKAIEVTLEDGHPLGILTHAIEMYAPMIAGDPTKGTYIMLRNGKQVNVRESYGTIYQKVIAG</sequence>
<accession>A0A7S5QYP1</accession>
<organism evidence="1 2">
    <name type="scientific">Rhizobium phage RHph_TM33</name>
    <dbReference type="NCBI Taxonomy" id="2509765"/>
    <lineage>
        <taxon>Viruses</taxon>
        <taxon>Duplodnaviria</taxon>
        <taxon>Heunggongvirae</taxon>
        <taxon>Uroviricota</taxon>
        <taxon>Caudoviricetes</taxon>
        <taxon>Autographivirales</taxon>
        <taxon>Dunnvirinae</taxon>
        <taxon>Cuernavacavirus</taxon>
        <taxon>Cuernavacavirus RHphTM33</taxon>
    </lineage>
</organism>
<reference evidence="1 2" key="1">
    <citation type="submission" date="2020-01" db="EMBL/GenBank/DDBJ databases">
        <title>Patterns of diversity and host range of bacteriophage communities associated with bean-nodulatin bacteria.</title>
        <authorList>
            <person name="Vann Cauwenberghe J."/>
            <person name="Santamaria R.I."/>
            <person name="Bustos P."/>
            <person name="Juarez S."/>
            <person name="Gonzalez V."/>
        </authorList>
    </citation>
    <scope>NUCLEOTIDE SEQUENCE [LARGE SCALE GENOMIC DNA]</scope>
    <source>
        <strain evidence="2">RHph</strain>
    </source>
</reference>
<evidence type="ECO:0000313" key="1">
    <source>
        <dbReference type="EMBL" id="QIG68428.1"/>
    </source>
</evidence>
<dbReference type="EMBL" id="MN988492">
    <property type="protein sequence ID" value="QIG68428.1"/>
    <property type="molecule type" value="Genomic_DNA"/>
</dbReference>
<protein>
    <submittedName>
        <fullName evidence="1">Uncharacterized protein</fullName>
    </submittedName>
</protein>
<gene>
    <name evidence="1" type="ORF">EVB62_026</name>
</gene>
<evidence type="ECO:0000313" key="2">
    <source>
        <dbReference type="Proteomes" id="UP000612664"/>
    </source>
</evidence>
<name>A0A7S5QYP1_9CAUD</name>
<proteinExistence type="predicted"/>